<dbReference type="OrthoDB" id="9805821at2"/>
<dbReference type="RefSeq" id="WP_084061104.1">
    <property type="nucleotide sequence ID" value="NZ_FWXO01000002.1"/>
</dbReference>
<comment type="similarity">
    <text evidence="2">Belongs to the glycosyl hydrolase 3 family.</text>
</comment>
<evidence type="ECO:0000256" key="2">
    <source>
        <dbReference type="ARBA" id="ARBA00005336"/>
    </source>
</evidence>
<dbReference type="InterPro" id="IPR019800">
    <property type="entry name" value="Glyco_hydro_3_AS"/>
</dbReference>
<evidence type="ECO:0000256" key="5">
    <source>
        <dbReference type="ARBA" id="ARBA00023295"/>
    </source>
</evidence>
<evidence type="ECO:0000259" key="8">
    <source>
        <dbReference type="Pfam" id="PF00933"/>
    </source>
</evidence>
<dbReference type="SUPFAM" id="SSF56601">
    <property type="entry name" value="beta-lactamase/transpeptidase-like"/>
    <property type="match status" value="1"/>
</dbReference>
<dbReference type="Proteomes" id="UP000192360">
    <property type="component" value="Unassembled WGS sequence"/>
</dbReference>
<accession>A0A1W2A334</accession>
<dbReference type="PROSITE" id="PS00775">
    <property type="entry name" value="GLYCOSYL_HYDROL_F3"/>
    <property type="match status" value="1"/>
</dbReference>
<dbReference type="Gene3D" id="3.40.710.10">
    <property type="entry name" value="DD-peptidase/beta-lactamase superfamily"/>
    <property type="match status" value="1"/>
</dbReference>
<dbReference type="EC" id="3.2.1.52" evidence="3"/>
<comment type="catalytic activity">
    <reaction evidence="1">
        <text>Hydrolysis of terminal non-reducing N-acetyl-D-hexosamine residues in N-acetyl-beta-D-hexosaminides.</text>
        <dbReference type="EC" id="3.2.1.52"/>
    </reaction>
</comment>
<dbReference type="GO" id="GO:0005975">
    <property type="term" value="P:carbohydrate metabolic process"/>
    <property type="evidence" value="ECO:0007669"/>
    <property type="project" value="InterPro"/>
</dbReference>
<dbReference type="InterPro" id="IPR036962">
    <property type="entry name" value="Glyco_hydro_3_N_sf"/>
</dbReference>
<evidence type="ECO:0000256" key="4">
    <source>
        <dbReference type="ARBA" id="ARBA00022801"/>
    </source>
</evidence>
<dbReference type="STRING" id="504486.SAMN05660703_1761"/>
<evidence type="ECO:0000313" key="10">
    <source>
        <dbReference type="Proteomes" id="UP000192360"/>
    </source>
</evidence>
<dbReference type="InterPro" id="IPR050226">
    <property type="entry name" value="NagZ_Beta-hexosaminidase"/>
</dbReference>
<keyword evidence="4" id="KW-0378">Hydrolase</keyword>
<evidence type="ECO:0000313" key="9">
    <source>
        <dbReference type="EMBL" id="SMC55036.1"/>
    </source>
</evidence>
<protein>
    <recommendedName>
        <fullName evidence="3">beta-N-acetylhexosaminidase</fullName>
        <ecNumber evidence="3">3.2.1.52</ecNumber>
    </recommendedName>
</protein>
<feature type="signal peptide" evidence="6">
    <location>
        <begin position="1"/>
        <end position="19"/>
    </location>
</feature>
<dbReference type="EMBL" id="FWXO01000002">
    <property type="protein sequence ID" value="SMC55036.1"/>
    <property type="molecule type" value="Genomic_DNA"/>
</dbReference>
<dbReference type="InterPro" id="IPR012338">
    <property type="entry name" value="Beta-lactam/transpept-like"/>
</dbReference>
<dbReference type="GO" id="GO:0004563">
    <property type="term" value="F:beta-N-acetylhexosaminidase activity"/>
    <property type="evidence" value="ECO:0007669"/>
    <property type="project" value="UniProtKB-EC"/>
</dbReference>
<dbReference type="GO" id="GO:0009254">
    <property type="term" value="P:peptidoglycan turnover"/>
    <property type="evidence" value="ECO:0007669"/>
    <property type="project" value="TreeGrafter"/>
</dbReference>
<keyword evidence="10" id="KW-1185">Reference proteome</keyword>
<feature type="domain" description="Glycoside hydrolase family 3 N-terminal" evidence="8">
    <location>
        <begin position="45"/>
        <end position="359"/>
    </location>
</feature>
<dbReference type="InterPro" id="IPR017853">
    <property type="entry name" value="GH"/>
</dbReference>
<feature type="domain" description="Beta-lactamase-related" evidence="7">
    <location>
        <begin position="589"/>
        <end position="944"/>
    </location>
</feature>
<proteinExistence type="inferred from homology"/>
<name>A0A1W2A334_9FLAO</name>
<dbReference type="SUPFAM" id="SSF51445">
    <property type="entry name" value="(Trans)glycosidases"/>
    <property type="match status" value="1"/>
</dbReference>
<dbReference type="InterPro" id="IPR001764">
    <property type="entry name" value="Glyco_hydro_3_N"/>
</dbReference>
<dbReference type="Pfam" id="PF00933">
    <property type="entry name" value="Glyco_hydro_3"/>
    <property type="match status" value="1"/>
</dbReference>
<evidence type="ECO:0000256" key="1">
    <source>
        <dbReference type="ARBA" id="ARBA00001231"/>
    </source>
</evidence>
<dbReference type="PANTHER" id="PTHR30480:SF13">
    <property type="entry name" value="BETA-HEXOSAMINIDASE"/>
    <property type="match status" value="1"/>
</dbReference>
<gene>
    <name evidence="9" type="ORF">SAMN05660703_1761</name>
</gene>
<evidence type="ECO:0000256" key="6">
    <source>
        <dbReference type="SAM" id="SignalP"/>
    </source>
</evidence>
<organism evidence="9 10">
    <name type="scientific">Cellulophaga tyrosinoxydans</name>
    <dbReference type="NCBI Taxonomy" id="504486"/>
    <lineage>
        <taxon>Bacteria</taxon>
        <taxon>Pseudomonadati</taxon>
        <taxon>Bacteroidota</taxon>
        <taxon>Flavobacteriia</taxon>
        <taxon>Flavobacteriales</taxon>
        <taxon>Flavobacteriaceae</taxon>
        <taxon>Cellulophaga</taxon>
    </lineage>
</organism>
<dbReference type="Pfam" id="PF00144">
    <property type="entry name" value="Beta-lactamase"/>
    <property type="match status" value="1"/>
</dbReference>
<feature type="chain" id="PRO_5012800125" description="beta-N-acetylhexosaminidase" evidence="6">
    <location>
        <begin position="20"/>
        <end position="969"/>
    </location>
</feature>
<evidence type="ECO:0000256" key="3">
    <source>
        <dbReference type="ARBA" id="ARBA00012663"/>
    </source>
</evidence>
<sequence>MIKQSFLILCISAVSFAFGQKNPLVVKDSLAQKQWVDATYQSMSLDEKIGQLFMVSVASNQNKTATDKIKQLIADQKIGGVIFSNGGPVQQAELTNTYQKSAKTPLLIAMDAEWGLAMRLDSTYAFPWNMTLGAIKDSTIVEKIGKQIGKHAKRLGVHINFAPDVDINTNPQNPIIGNRSFGEDRENVARNGIAYMKGLESESILSSAKHFPGHGDTEKDSHKTLPQIPYKKERLDSIEMYPFKKLINAGVSSVMVAHLSVPGLEMQSKIPSSLSEQIISGILKEKLKFKGLIFTDALNMSGVGESKKPGDVELAAFTAGNDILLMPKDVETAKARLVKAYESGKISENRLALSVKKILMAKYKVGLQNYSPIDVKNLYNDLNSLENDLIYEEAIENAITVAKNEFDLVPLKKLENKKIAYVHMGDDDGDIFYKALKEYTNVTKVDLTEISSFTKSIAAYNVIIVGHHKSNESPWKSYKYSSEEIASLKEISKLRTSNLILAEFAKPYALLDLDLQGVNSVVIGYQNSKIAQEKVAEVIFGAIGANGLLPVTANPDLPVNKSIKIDSLLRLGYSFPERVGVNSSKLALVDKLVQNGIDSLMFPGAQVLVARKGKVIYSKSFGKPTYDSKEFLTNDYIFDLASLTKILSTLPLLMKMEEQGKLSLNQTFKELIPAYENTDLKNVTVLKALSHYGRLPAWIAFYTSTLDKNRKPSGEFYRDKPLPGYSIKVTDKLYLTDAYKDSIYNRIGRQELKSNRYRYSDIGYFVFHKYIEDSYGDGQDKLADRLIYKPLGANNTTYNPLDKFPKDIIVPSEEDNYYRYERVQGYVHDMGAAMQGGVGGHAGLFSNANDIAKIMQMYLQGGVYGGERIISSRTVKKFNTCYFCKEDVRRGVGFDKPDARSGAPTCGCVSPKSFGHSGFTGTYTWADPDEELVYVFLSNRTYPSATNNLLIKSSLRTRIQKAIYNAIEN</sequence>
<reference evidence="9 10" key="1">
    <citation type="submission" date="2017-04" db="EMBL/GenBank/DDBJ databases">
        <authorList>
            <person name="Afonso C.L."/>
            <person name="Miller P.J."/>
            <person name="Scott M.A."/>
            <person name="Spackman E."/>
            <person name="Goraichik I."/>
            <person name="Dimitrov K.M."/>
            <person name="Suarez D.L."/>
            <person name="Swayne D.E."/>
        </authorList>
    </citation>
    <scope>NUCLEOTIDE SEQUENCE [LARGE SCALE GENOMIC DNA]</scope>
    <source>
        <strain evidence="9 10">DSM 21164</strain>
    </source>
</reference>
<dbReference type="AlphaFoldDB" id="A0A1W2A334"/>
<keyword evidence="6" id="KW-0732">Signal</keyword>
<dbReference type="InterPro" id="IPR001466">
    <property type="entry name" value="Beta-lactam-related"/>
</dbReference>
<evidence type="ECO:0000259" key="7">
    <source>
        <dbReference type="Pfam" id="PF00144"/>
    </source>
</evidence>
<dbReference type="Gene3D" id="3.20.20.300">
    <property type="entry name" value="Glycoside hydrolase, family 3, N-terminal domain"/>
    <property type="match status" value="1"/>
</dbReference>
<keyword evidence="5" id="KW-0326">Glycosidase</keyword>
<dbReference type="PANTHER" id="PTHR30480">
    <property type="entry name" value="BETA-HEXOSAMINIDASE-RELATED"/>
    <property type="match status" value="1"/>
</dbReference>